<sequence>MQVQMQESLLPNPPFPRSLIVDNVPSMIHWVSIPARANYLIHREKFSFIRMPGAYHTHEATSHETGGVLPLLLTTPNYPPPERLAFFEYVYSHTNVRMIVPQHNQTG</sequence>
<gene>
    <name evidence="1" type="ORF">PNOK_0902200</name>
</gene>
<dbReference type="AlphaFoldDB" id="A0A286U6Q7"/>
<protein>
    <submittedName>
        <fullName evidence="1">Uncharacterized protein</fullName>
    </submittedName>
</protein>
<dbReference type="Proteomes" id="UP000217199">
    <property type="component" value="Unassembled WGS sequence"/>
</dbReference>
<dbReference type="InParanoid" id="A0A286U6Q7"/>
<reference evidence="1 2" key="1">
    <citation type="journal article" date="2017" name="Mol. Ecol.">
        <title>Comparative and population genomic landscape of Phellinus noxius: A hypervariable fungus causing root rot in trees.</title>
        <authorList>
            <person name="Chung C.L."/>
            <person name="Lee T.J."/>
            <person name="Akiba M."/>
            <person name="Lee H.H."/>
            <person name="Kuo T.H."/>
            <person name="Liu D."/>
            <person name="Ke H.M."/>
            <person name="Yokoi T."/>
            <person name="Roa M.B."/>
            <person name="Lu M.J."/>
            <person name="Chang Y.Y."/>
            <person name="Ann P.J."/>
            <person name="Tsai J.N."/>
            <person name="Chen C.Y."/>
            <person name="Tzean S.S."/>
            <person name="Ota Y."/>
            <person name="Hattori T."/>
            <person name="Sahashi N."/>
            <person name="Liou R.F."/>
            <person name="Kikuchi T."/>
            <person name="Tsai I.J."/>
        </authorList>
    </citation>
    <scope>NUCLEOTIDE SEQUENCE [LARGE SCALE GENOMIC DNA]</scope>
    <source>
        <strain evidence="1 2">FFPRI411160</strain>
    </source>
</reference>
<evidence type="ECO:0000313" key="1">
    <source>
        <dbReference type="EMBL" id="PAV15261.1"/>
    </source>
</evidence>
<comment type="caution">
    <text evidence="1">The sequence shown here is derived from an EMBL/GenBank/DDBJ whole genome shotgun (WGS) entry which is preliminary data.</text>
</comment>
<accession>A0A286U6Q7</accession>
<dbReference type="EMBL" id="NBII01000010">
    <property type="protein sequence ID" value="PAV15261.1"/>
    <property type="molecule type" value="Genomic_DNA"/>
</dbReference>
<keyword evidence="2" id="KW-1185">Reference proteome</keyword>
<proteinExistence type="predicted"/>
<organism evidence="1 2">
    <name type="scientific">Pyrrhoderma noxium</name>
    <dbReference type="NCBI Taxonomy" id="2282107"/>
    <lineage>
        <taxon>Eukaryota</taxon>
        <taxon>Fungi</taxon>
        <taxon>Dikarya</taxon>
        <taxon>Basidiomycota</taxon>
        <taxon>Agaricomycotina</taxon>
        <taxon>Agaricomycetes</taxon>
        <taxon>Hymenochaetales</taxon>
        <taxon>Hymenochaetaceae</taxon>
        <taxon>Pyrrhoderma</taxon>
    </lineage>
</organism>
<evidence type="ECO:0000313" key="2">
    <source>
        <dbReference type="Proteomes" id="UP000217199"/>
    </source>
</evidence>
<name>A0A286U6Q7_9AGAM</name>